<comment type="caution">
    <text evidence="8">The sequence shown here is derived from an EMBL/GenBank/DDBJ whole genome shotgun (WGS) entry which is preliminary data.</text>
</comment>
<protein>
    <recommendedName>
        <fullName evidence="6">Peptidyl-prolyl cis-trans isomerase</fullName>
        <ecNumber evidence="6">5.2.1.8</ecNumber>
    </recommendedName>
</protein>
<accession>A0A419R4S2</accession>
<comment type="catalytic activity">
    <reaction evidence="1 5 6">
        <text>[protein]-peptidylproline (omega=180) = [protein]-peptidylproline (omega=0)</text>
        <dbReference type="Rhea" id="RHEA:16237"/>
        <dbReference type="Rhea" id="RHEA-COMP:10747"/>
        <dbReference type="Rhea" id="RHEA-COMP:10748"/>
        <dbReference type="ChEBI" id="CHEBI:83833"/>
        <dbReference type="ChEBI" id="CHEBI:83834"/>
        <dbReference type="EC" id="5.2.1.8"/>
    </reaction>
</comment>
<evidence type="ECO:0000256" key="2">
    <source>
        <dbReference type="ARBA" id="ARBA00006577"/>
    </source>
</evidence>
<keyword evidence="4 5" id="KW-0413">Isomerase</keyword>
<sequence>MAVGAAIIACVGYVALRAAEPAQSQDPAWLNKQQLALAERAAQPGWQSLPGGLLWKRVAGDGSGQHPTVEDIVSVEYTAKLSDGTVIDTSEGGPPATFPLGKLVPAWQRAIPQMGVGDTIEIASPSDLAYGPKGKGPVPGGATLLFTVKLVGIGGGAE</sequence>
<comment type="similarity">
    <text evidence="2 6">Belongs to the FKBP-type PPIase family.</text>
</comment>
<name>A0A419R4S2_9SPHN</name>
<evidence type="ECO:0000256" key="3">
    <source>
        <dbReference type="ARBA" id="ARBA00023110"/>
    </source>
</evidence>
<dbReference type="OrthoDB" id="9812109at2"/>
<dbReference type="EMBL" id="RAHJ01000014">
    <property type="protein sequence ID" value="RJX69332.1"/>
    <property type="molecule type" value="Genomic_DNA"/>
</dbReference>
<keyword evidence="3 5" id="KW-0697">Rotamase</keyword>
<evidence type="ECO:0000256" key="6">
    <source>
        <dbReference type="RuleBase" id="RU003915"/>
    </source>
</evidence>
<proteinExistence type="inferred from homology"/>
<evidence type="ECO:0000259" key="7">
    <source>
        <dbReference type="PROSITE" id="PS50059"/>
    </source>
</evidence>
<dbReference type="InterPro" id="IPR046357">
    <property type="entry name" value="PPIase_dom_sf"/>
</dbReference>
<feature type="domain" description="PPIase FKBP-type" evidence="7">
    <location>
        <begin position="70"/>
        <end position="154"/>
    </location>
</feature>
<dbReference type="AlphaFoldDB" id="A0A419R4S2"/>
<dbReference type="PANTHER" id="PTHR43811">
    <property type="entry name" value="FKBP-TYPE PEPTIDYL-PROLYL CIS-TRANS ISOMERASE FKPA"/>
    <property type="match status" value="1"/>
</dbReference>
<evidence type="ECO:0000256" key="5">
    <source>
        <dbReference type="PROSITE-ProRule" id="PRU00277"/>
    </source>
</evidence>
<evidence type="ECO:0000313" key="9">
    <source>
        <dbReference type="Proteomes" id="UP000284322"/>
    </source>
</evidence>
<evidence type="ECO:0000256" key="4">
    <source>
        <dbReference type="ARBA" id="ARBA00023235"/>
    </source>
</evidence>
<dbReference type="Proteomes" id="UP000284322">
    <property type="component" value="Unassembled WGS sequence"/>
</dbReference>
<evidence type="ECO:0000313" key="8">
    <source>
        <dbReference type="EMBL" id="RJX69332.1"/>
    </source>
</evidence>
<evidence type="ECO:0000256" key="1">
    <source>
        <dbReference type="ARBA" id="ARBA00000971"/>
    </source>
</evidence>
<dbReference type="GO" id="GO:0003755">
    <property type="term" value="F:peptidyl-prolyl cis-trans isomerase activity"/>
    <property type="evidence" value="ECO:0007669"/>
    <property type="project" value="UniProtKB-UniRule"/>
</dbReference>
<dbReference type="PROSITE" id="PS50059">
    <property type="entry name" value="FKBP_PPIASE"/>
    <property type="match status" value="1"/>
</dbReference>
<dbReference type="PANTHER" id="PTHR43811:SF19">
    <property type="entry name" value="39 KDA FK506-BINDING NUCLEAR PROTEIN"/>
    <property type="match status" value="1"/>
</dbReference>
<reference evidence="8 9" key="1">
    <citation type="submission" date="2018-09" db="EMBL/GenBank/DDBJ databases">
        <title>Altererythrobacter sp.Ery1 and Ery12, the genome sequencing of novel strains in genus Alterythrobacter.</title>
        <authorList>
            <person name="Cheng H."/>
            <person name="Wu Y.-H."/>
            <person name="Fang C."/>
            <person name="Xu X.-W."/>
        </authorList>
    </citation>
    <scope>NUCLEOTIDE SEQUENCE [LARGE SCALE GENOMIC DNA]</scope>
    <source>
        <strain evidence="8 9">Ery12</strain>
    </source>
</reference>
<dbReference type="SUPFAM" id="SSF54534">
    <property type="entry name" value="FKBP-like"/>
    <property type="match status" value="1"/>
</dbReference>
<dbReference type="Gene3D" id="3.10.50.40">
    <property type="match status" value="1"/>
</dbReference>
<dbReference type="EC" id="5.2.1.8" evidence="6"/>
<organism evidence="8 9">
    <name type="scientific">Tsuneonella suprasediminis</name>
    <dbReference type="NCBI Taxonomy" id="2306996"/>
    <lineage>
        <taxon>Bacteria</taxon>
        <taxon>Pseudomonadati</taxon>
        <taxon>Pseudomonadota</taxon>
        <taxon>Alphaproteobacteria</taxon>
        <taxon>Sphingomonadales</taxon>
        <taxon>Erythrobacteraceae</taxon>
        <taxon>Tsuneonella</taxon>
    </lineage>
</organism>
<dbReference type="InterPro" id="IPR001179">
    <property type="entry name" value="PPIase_FKBP_dom"/>
</dbReference>
<dbReference type="Pfam" id="PF00254">
    <property type="entry name" value="FKBP_C"/>
    <property type="match status" value="1"/>
</dbReference>
<keyword evidence="9" id="KW-1185">Reference proteome</keyword>
<gene>
    <name evidence="8" type="ORF">D6858_04770</name>
</gene>